<evidence type="ECO:0000256" key="2">
    <source>
        <dbReference type="SAM" id="MobiDB-lite"/>
    </source>
</evidence>
<feature type="compositionally biased region" description="Acidic residues" evidence="2">
    <location>
        <begin position="34"/>
        <end position="43"/>
    </location>
</feature>
<feature type="region of interest" description="Disordered" evidence="2">
    <location>
        <begin position="1"/>
        <end position="77"/>
    </location>
</feature>
<organism evidence="3 4">
    <name type="scientific">Diaporthe australafricana</name>
    <dbReference type="NCBI Taxonomy" id="127596"/>
    <lineage>
        <taxon>Eukaryota</taxon>
        <taxon>Fungi</taxon>
        <taxon>Dikarya</taxon>
        <taxon>Ascomycota</taxon>
        <taxon>Pezizomycotina</taxon>
        <taxon>Sordariomycetes</taxon>
        <taxon>Sordariomycetidae</taxon>
        <taxon>Diaporthales</taxon>
        <taxon>Diaporthaceae</taxon>
        <taxon>Diaporthe</taxon>
    </lineage>
</organism>
<feature type="compositionally biased region" description="Basic and acidic residues" evidence="2">
    <location>
        <begin position="117"/>
        <end position="134"/>
    </location>
</feature>
<dbReference type="EMBL" id="JAWRVE010000053">
    <property type="protein sequence ID" value="KAL1866882.1"/>
    <property type="molecule type" value="Genomic_DNA"/>
</dbReference>
<keyword evidence="4" id="KW-1185">Reference proteome</keyword>
<protein>
    <submittedName>
        <fullName evidence="3">Uncharacterized protein</fullName>
    </submittedName>
</protein>
<evidence type="ECO:0000313" key="3">
    <source>
        <dbReference type="EMBL" id="KAL1866882.1"/>
    </source>
</evidence>
<feature type="coiled-coil region" evidence="1">
    <location>
        <begin position="172"/>
        <end position="206"/>
    </location>
</feature>
<reference evidence="3 4" key="1">
    <citation type="journal article" date="2024" name="IMA Fungus">
        <title>IMA Genome - F19 : A genome assembly and annotation guide to empower mycologists, including annotated draft genome sequences of Ceratocystis pirilliformis, Diaporthe australafricana, Fusarium ophioides, Paecilomyces lecythidis, and Sporothrix stenoceras.</title>
        <authorList>
            <person name="Aylward J."/>
            <person name="Wilson A.M."/>
            <person name="Visagie C.M."/>
            <person name="Spraker J."/>
            <person name="Barnes I."/>
            <person name="Buitendag C."/>
            <person name="Ceriani C."/>
            <person name="Del Mar Angel L."/>
            <person name="du Plessis D."/>
            <person name="Fuchs T."/>
            <person name="Gasser K."/>
            <person name="Kramer D."/>
            <person name="Li W."/>
            <person name="Munsamy K."/>
            <person name="Piso A."/>
            <person name="Price J.L."/>
            <person name="Sonnekus B."/>
            <person name="Thomas C."/>
            <person name="van der Nest A."/>
            <person name="van Dijk A."/>
            <person name="van Heerden A."/>
            <person name="van Vuuren N."/>
            <person name="Yilmaz N."/>
            <person name="Duong T.A."/>
            <person name="van der Merwe N.A."/>
            <person name="Wingfield M.J."/>
            <person name="Wingfield B.D."/>
        </authorList>
    </citation>
    <scope>NUCLEOTIDE SEQUENCE [LARGE SCALE GENOMIC DNA]</scope>
    <source>
        <strain evidence="3 4">CMW 18300</strain>
    </source>
</reference>
<accession>A0ABR3WT96</accession>
<evidence type="ECO:0000313" key="4">
    <source>
        <dbReference type="Proteomes" id="UP001583177"/>
    </source>
</evidence>
<gene>
    <name evidence="3" type="ORF">Daus18300_006585</name>
</gene>
<feature type="region of interest" description="Disordered" evidence="2">
    <location>
        <begin position="116"/>
        <end position="135"/>
    </location>
</feature>
<proteinExistence type="predicted"/>
<name>A0ABR3WT96_9PEZI</name>
<sequence>MTGKRQRDIAPSVRNTCQDGEDQEPPRSRVTAIEIEDEDPIDESETRQQKRLRYNQDDAGDKPLGKNQATPKKSSLSSNIIILSPLARDRTKTYQKNNKDFSKRHKKLHQYITSPEKTSKKLREEGDAAKKRIDQPAPKTNMAEEKLQKMMGIATNIIASRDAELNSIKAVKAKLEAELNSVSLVKAKLEAENQAAQKENANLHRQIGAVNDVNAKLRQMLVPPSEKQVIDADVVSKFTRFRSSILALVRRTWTLKLRQEVDVEALSVTQRFVFSGFPINYDRLRCVVFTLLDLAILNSRNYFLGQNFEELENCMRRAETQLLNGSPEENLELVIAWRNAGFKVTESFRDNDRQLSLSVRDGIWGFLSPVQTSSQAAEQQGRESLKAICDSAVELSLMIRQLKDGIWVDSISGAVGQPFSEWKGMAEEMSSVIADKGQKPGSIAYIITGALVKNPKEDLGSRLVLEKAQVAVYEGENLPHTETKM</sequence>
<keyword evidence="1" id="KW-0175">Coiled coil</keyword>
<comment type="caution">
    <text evidence="3">The sequence shown here is derived from an EMBL/GenBank/DDBJ whole genome shotgun (WGS) entry which is preliminary data.</text>
</comment>
<feature type="compositionally biased region" description="Basic and acidic residues" evidence="2">
    <location>
        <begin position="44"/>
        <end position="64"/>
    </location>
</feature>
<dbReference type="Proteomes" id="UP001583177">
    <property type="component" value="Unassembled WGS sequence"/>
</dbReference>
<evidence type="ECO:0000256" key="1">
    <source>
        <dbReference type="SAM" id="Coils"/>
    </source>
</evidence>